<organism evidence="1 2">
    <name type="scientific">Cardiocondyla obscurior</name>
    <dbReference type="NCBI Taxonomy" id="286306"/>
    <lineage>
        <taxon>Eukaryota</taxon>
        <taxon>Metazoa</taxon>
        <taxon>Ecdysozoa</taxon>
        <taxon>Arthropoda</taxon>
        <taxon>Hexapoda</taxon>
        <taxon>Insecta</taxon>
        <taxon>Pterygota</taxon>
        <taxon>Neoptera</taxon>
        <taxon>Endopterygota</taxon>
        <taxon>Hymenoptera</taxon>
        <taxon>Apocrita</taxon>
        <taxon>Aculeata</taxon>
        <taxon>Formicoidea</taxon>
        <taxon>Formicidae</taxon>
        <taxon>Myrmicinae</taxon>
        <taxon>Cardiocondyla</taxon>
    </lineage>
</organism>
<accession>A0AAW2GZ30</accession>
<reference evidence="1 2" key="1">
    <citation type="submission" date="2023-03" db="EMBL/GenBank/DDBJ databases">
        <title>High recombination rates correlate with genetic variation in Cardiocondyla obscurior ants.</title>
        <authorList>
            <person name="Errbii M."/>
        </authorList>
    </citation>
    <scope>NUCLEOTIDE SEQUENCE [LARGE SCALE GENOMIC DNA]</scope>
    <source>
        <strain evidence="1">Alpha-2009</strain>
        <tissue evidence="1">Whole body</tissue>
    </source>
</reference>
<evidence type="ECO:0000313" key="2">
    <source>
        <dbReference type="Proteomes" id="UP001430953"/>
    </source>
</evidence>
<protein>
    <submittedName>
        <fullName evidence="1">Uncharacterized protein</fullName>
    </submittedName>
</protein>
<evidence type="ECO:0000313" key="1">
    <source>
        <dbReference type="EMBL" id="KAL0132550.1"/>
    </source>
</evidence>
<comment type="caution">
    <text evidence="1">The sequence shown here is derived from an EMBL/GenBank/DDBJ whole genome shotgun (WGS) entry which is preliminary data.</text>
</comment>
<gene>
    <name evidence="1" type="ORF">PUN28_000362</name>
</gene>
<name>A0AAW2GZ30_9HYME</name>
<dbReference type="AlphaFoldDB" id="A0AAW2GZ30"/>
<dbReference type="EMBL" id="JADYXP020000001">
    <property type="protein sequence ID" value="KAL0132550.1"/>
    <property type="molecule type" value="Genomic_DNA"/>
</dbReference>
<keyword evidence="2" id="KW-1185">Reference proteome</keyword>
<proteinExistence type="predicted"/>
<sequence>MKCAKGGERKRERERMAAVDIRCNIYDECSYCSSVIDCWLISLIAISITPATADPLARPLARGCPTHDMVHLPRDSHPPRTSTRARKCALFRSQVAADLPDYRLLIFGMFFCAHRRTCVT</sequence>
<dbReference type="Proteomes" id="UP001430953">
    <property type="component" value="Unassembled WGS sequence"/>
</dbReference>